<protein>
    <submittedName>
        <fullName evidence="3">Uncharacterized protein</fullName>
    </submittedName>
</protein>
<evidence type="ECO:0000313" key="3">
    <source>
        <dbReference type="EMBL" id="CEM12538.1"/>
    </source>
</evidence>
<reference evidence="3" key="1">
    <citation type="submission" date="2014-11" db="EMBL/GenBank/DDBJ databases">
        <authorList>
            <person name="Otto D Thomas"/>
            <person name="Naeem Raeece"/>
        </authorList>
    </citation>
    <scope>NUCLEOTIDE SEQUENCE</scope>
</reference>
<organism evidence="3">
    <name type="scientific">Chromera velia CCMP2878</name>
    <dbReference type="NCBI Taxonomy" id="1169474"/>
    <lineage>
        <taxon>Eukaryota</taxon>
        <taxon>Sar</taxon>
        <taxon>Alveolata</taxon>
        <taxon>Colpodellida</taxon>
        <taxon>Chromeraceae</taxon>
        <taxon>Chromera</taxon>
    </lineage>
</organism>
<gene>
    <name evidence="3" type="ORF">Cvel_16900</name>
</gene>
<dbReference type="SUPFAM" id="SSF48403">
    <property type="entry name" value="Ankyrin repeat"/>
    <property type="match status" value="2"/>
</dbReference>
<dbReference type="EMBL" id="CDMZ01000356">
    <property type="protein sequence ID" value="CEM12538.1"/>
    <property type="molecule type" value="Genomic_DNA"/>
</dbReference>
<name>A0A0G4FGR4_9ALVE</name>
<keyword evidence="2" id="KW-0040">ANK repeat</keyword>
<keyword evidence="1" id="KW-0677">Repeat</keyword>
<dbReference type="Gene3D" id="1.25.40.20">
    <property type="entry name" value="Ankyrin repeat-containing domain"/>
    <property type="match status" value="2"/>
</dbReference>
<accession>A0A0G4FGR4</accession>
<dbReference type="PANTHER" id="PTHR24189:SF50">
    <property type="entry name" value="ANKYRIN REPEAT AND SOCS BOX PROTEIN 2"/>
    <property type="match status" value="1"/>
</dbReference>
<dbReference type="InterPro" id="IPR002110">
    <property type="entry name" value="Ankyrin_rpt"/>
</dbReference>
<sequence length="834" mass="90824">MASTDSNAAAVLVASGILGFLGFLKLSSVSKALLSLRDDPSSLGYGSVHPAFSFVHERDDVWRFIDNCFRFDDAESLQQFCALKGGTACLPFLFKRVVENSPASQKCVQFLSKRGATPLCTEVQYDRIPSLTDAHFEAMITHGMMPPNSWFSRADVQGQGELYVPMLSALIEADKFGAAERLLEKGANADVCSWYTRFPPTPQTSSRLTPLRILISRLARVRDPEDPVSVLKRREGLSLLRRLVCVCKKAGCLLWRARPGVQGGWGEGIGIIHQDLTPLVLACMYRDAEAVGVLTEVQDVNVALVKAPSRALSILFHVLGPTCRNGVSTDTVDSLSAATIGRLTNWGGVDVNAVDTNGHTALSLACSLGMPKSAEALMKGGSTLGMVKWGKRMSESPVLKSLEADGDSQTRVTLFSLLLEWAVSKDSDREGLLRLFARECPIRLVMMTTAKARREAEAITLLNVLAQRGYDLKVLMADGHTALSLACDLRLTSSFIEFLFDKGLSAGGVGEGRVHLPLVEACDNFSNLRIVSLLLQKGADPNRLGLRQGVLTSPLQAALDQDPTRLQGGSPLLEAVVSVVRVLIDAGARCPRAPPPLSQTASVTRSSENLGAPPLRYSHLSPVMKVCEMRDACLLGFLCKKGGAVPIGEKELAEVVTVYLSDRTNDSETRGEEGEEMQRVRLLNQWRQAEALLQGQTLTDVSALLLTHWPPHSATSRRPTRFGCGSWLIDLICLEEARGPVLLKIIECVPSHEILYESIKDSEAEKMIPIGWKDGVQALIKRALPALATAFSQQLLSAFHHIMTGAPLRFEKTRGDRKSKNELVQEVVAAAWQL</sequence>
<dbReference type="InterPro" id="IPR050745">
    <property type="entry name" value="Multifunctional_regulatory"/>
</dbReference>
<dbReference type="SMART" id="SM00248">
    <property type="entry name" value="ANK"/>
    <property type="match status" value="5"/>
</dbReference>
<proteinExistence type="predicted"/>
<evidence type="ECO:0000256" key="1">
    <source>
        <dbReference type="ARBA" id="ARBA00022737"/>
    </source>
</evidence>
<dbReference type="PANTHER" id="PTHR24189">
    <property type="entry name" value="MYOTROPHIN"/>
    <property type="match status" value="1"/>
</dbReference>
<dbReference type="InterPro" id="IPR036770">
    <property type="entry name" value="Ankyrin_rpt-contain_sf"/>
</dbReference>
<dbReference type="Pfam" id="PF00023">
    <property type="entry name" value="Ank"/>
    <property type="match status" value="1"/>
</dbReference>
<dbReference type="VEuPathDB" id="CryptoDB:Cvel_16900"/>
<dbReference type="PhylomeDB" id="A0A0G4FGR4"/>
<dbReference type="AlphaFoldDB" id="A0A0G4FGR4"/>
<evidence type="ECO:0000256" key="2">
    <source>
        <dbReference type="ARBA" id="ARBA00023043"/>
    </source>
</evidence>